<proteinExistence type="predicted"/>
<evidence type="ECO:0000313" key="2">
    <source>
        <dbReference type="Proteomes" id="UP000004090"/>
    </source>
</evidence>
<comment type="caution">
    <text evidence="1">The sequence shown here is derived from an EMBL/GenBank/DDBJ whole genome shotgun (WGS) entry which is preliminary data.</text>
</comment>
<name>A8RAI2_9FIRM</name>
<sequence>MDFQLFFAFPPLFNIFCTLKKRGFPPYVESVEKYD</sequence>
<reference evidence="1 2" key="1">
    <citation type="submission" date="2007-09" db="EMBL/GenBank/DDBJ databases">
        <title>Draft genome sequence of Eubacterium dolichum (DSM 3991).</title>
        <authorList>
            <person name="Sudarsanam P."/>
            <person name="Ley R."/>
            <person name="Guruge J."/>
            <person name="Turnbaugh P.J."/>
            <person name="Mahowald M."/>
            <person name="Liep D."/>
            <person name="Gordon J."/>
        </authorList>
    </citation>
    <scope>NUCLEOTIDE SEQUENCE [LARGE SCALE GENOMIC DNA]</scope>
    <source>
        <strain evidence="1 2">DSM 3991</strain>
    </source>
</reference>
<gene>
    <name evidence="1" type="ORF">EUBDOL_00818</name>
</gene>
<dbReference type="HOGENOM" id="CLU_3365009_0_0_9"/>
<accession>A8RAI2</accession>
<evidence type="ECO:0000313" key="1">
    <source>
        <dbReference type="EMBL" id="EDP11640.1"/>
    </source>
</evidence>
<dbReference type="AlphaFoldDB" id="A8RAI2"/>
<organism evidence="1 2">
    <name type="scientific">Amedibacillus dolichus DSM 3991</name>
    <dbReference type="NCBI Taxonomy" id="428127"/>
    <lineage>
        <taxon>Bacteria</taxon>
        <taxon>Bacillati</taxon>
        <taxon>Bacillota</taxon>
        <taxon>Erysipelotrichia</taxon>
        <taxon>Erysipelotrichales</taxon>
        <taxon>Erysipelotrichaceae</taxon>
        <taxon>Amedibacillus</taxon>
    </lineage>
</organism>
<protein>
    <submittedName>
        <fullName evidence="1">Uncharacterized protein</fullName>
    </submittedName>
</protein>
<reference evidence="1 2" key="2">
    <citation type="submission" date="2007-09" db="EMBL/GenBank/DDBJ databases">
        <authorList>
            <person name="Fulton L."/>
            <person name="Clifton S."/>
            <person name="Fulton B."/>
            <person name="Xu J."/>
            <person name="Minx P."/>
            <person name="Pepin K.H."/>
            <person name="Johnson M."/>
            <person name="Thiruvilangam P."/>
            <person name="Bhonagiri V."/>
            <person name="Nash W.E."/>
            <person name="Mardis E.R."/>
            <person name="Wilson R.K."/>
        </authorList>
    </citation>
    <scope>NUCLEOTIDE SEQUENCE [LARGE SCALE GENOMIC DNA]</scope>
    <source>
        <strain evidence="1 2">DSM 3991</strain>
    </source>
</reference>
<dbReference type="EMBL" id="ABAW02000018">
    <property type="protein sequence ID" value="EDP11640.1"/>
    <property type="molecule type" value="Genomic_DNA"/>
</dbReference>
<dbReference type="Proteomes" id="UP000004090">
    <property type="component" value="Unassembled WGS sequence"/>
</dbReference>